<protein>
    <submittedName>
        <fullName evidence="1">Uncharacterized protein</fullName>
    </submittedName>
</protein>
<dbReference type="AlphaFoldDB" id="A0A166ZC81"/>
<evidence type="ECO:0000313" key="1">
    <source>
        <dbReference type="EMBL" id="KZN44159.1"/>
    </source>
</evidence>
<gene>
    <name evidence="1" type="ORF">N482_17320</name>
</gene>
<evidence type="ECO:0000313" key="2">
    <source>
        <dbReference type="Proteomes" id="UP000076587"/>
    </source>
</evidence>
<dbReference type="Proteomes" id="UP000076587">
    <property type="component" value="Unassembled WGS sequence"/>
</dbReference>
<dbReference type="InterPro" id="IPR014737">
    <property type="entry name" value="Transposase_Tn5-like_C"/>
</dbReference>
<proteinExistence type="predicted"/>
<reference evidence="1 2" key="1">
    <citation type="submission" date="2013-07" db="EMBL/GenBank/DDBJ databases">
        <title>Comparative Genomic and Metabolomic Analysis of Twelve Strains of Pseudoalteromonas luteoviolacea.</title>
        <authorList>
            <person name="Vynne N.G."/>
            <person name="Mansson M."/>
            <person name="Gram L."/>
        </authorList>
    </citation>
    <scope>NUCLEOTIDE SEQUENCE [LARGE SCALE GENOMIC DNA]</scope>
    <source>
        <strain evidence="1 2">NCIMB 1942</strain>
    </source>
</reference>
<dbReference type="InterPro" id="IPR012337">
    <property type="entry name" value="RNaseH-like_sf"/>
</dbReference>
<dbReference type="EMBL" id="AUXT01000197">
    <property type="protein sequence ID" value="KZN44159.1"/>
    <property type="molecule type" value="Genomic_DNA"/>
</dbReference>
<dbReference type="Gene3D" id="1.10.740.10">
    <property type="entry name" value="Transferase Inhibitor Protein From Tn5, Chain"/>
    <property type="match status" value="1"/>
</dbReference>
<name>A0A166ZC81_9GAMM</name>
<organism evidence="1 2">
    <name type="scientific">Pseudoalteromonas luteoviolacea NCIMB 1942</name>
    <dbReference type="NCBI Taxonomy" id="1365253"/>
    <lineage>
        <taxon>Bacteria</taxon>
        <taxon>Pseudomonadati</taxon>
        <taxon>Pseudomonadota</taxon>
        <taxon>Gammaproteobacteria</taxon>
        <taxon>Alteromonadales</taxon>
        <taxon>Pseudoalteromonadaceae</taxon>
        <taxon>Pseudoalteromonas</taxon>
    </lineage>
</organism>
<dbReference type="SUPFAM" id="SSF53098">
    <property type="entry name" value="Ribonuclease H-like"/>
    <property type="match status" value="1"/>
</dbReference>
<sequence>MTFQRIEVVKRYYLVKGWKLLWLKRIKTKLPDSAPDMKWAYQELAKLGGWKNTKRTGRASVKRMAQITSHP</sequence>
<dbReference type="PATRIC" id="fig|1365253.3.peg.4211"/>
<accession>A0A166ZC81</accession>
<comment type="caution">
    <text evidence="1">The sequence shown here is derived from an EMBL/GenBank/DDBJ whole genome shotgun (WGS) entry which is preliminary data.</text>
</comment>